<keyword evidence="5" id="KW-0433">Leucine-rich repeat</keyword>
<gene>
    <name evidence="14" type="ORF">AAHA92_06406</name>
</gene>
<dbReference type="Pfam" id="PF23598">
    <property type="entry name" value="LRR_14"/>
    <property type="match status" value="1"/>
</dbReference>
<dbReference type="InterPro" id="IPR042197">
    <property type="entry name" value="Apaf_helical"/>
</dbReference>
<dbReference type="InterPro" id="IPR055414">
    <property type="entry name" value="LRR_R13L4/SHOC2-like"/>
</dbReference>
<evidence type="ECO:0000256" key="7">
    <source>
        <dbReference type="ARBA" id="ARBA00022737"/>
    </source>
</evidence>
<dbReference type="InterPro" id="IPR058922">
    <property type="entry name" value="WHD_DRP"/>
</dbReference>
<dbReference type="GO" id="GO:0005737">
    <property type="term" value="C:cytoplasm"/>
    <property type="evidence" value="ECO:0007669"/>
    <property type="project" value="UniProtKB-SubCell"/>
</dbReference>
<evidence type="ECO:0000313" key="14">
    <source>
        <dbReference type="EMBL" id="KAL1563994.1"/>
    </source>
</evidence>
<dbReference type="SUPFAM" id="SSF52540">
    <property type="entry name" value="P-loop containing nucleoside triphosphate hydrolases"/>
    <property type="match status" value="1"/>
</dbReference>
<dbReference type="InterPro" id="IPR044974">
    <property type="entry name" value="Disease_R_plants"/>
</dbReference>
<dbReference type="GO" id="GO:0005524">
    <property type="term" value="F:ATP binding"/>
    <property type="evidence" value="ECO:0007669"/>
    <property type="project" value="UniProtKB-KW"/>
</dbReference>
<dbReference type="InterPro" id="IPR002182">
    <property type="entry name" value="NB-ARC"/>
</dbReference>
<evidence type="ECO:0000259" key="11">
    <source>
        <dbReference type="Pfam" id="PF00931"/>
    </source>
</evidence>
<dbReference type="Gene3D" id="1.10.10.10">
    <property type="entry name" value="Winged helix-like DNA-binding domain superfamily/Winged helix DNA-binding domain"/>
    <property type="match status" value="1"/>
</dbReference>
<keyword evidence="9" id="KW-0611">Plant defense</keyword>
<dbReference type="FunFam" id="1.10.10.10:FF:000322">
    <property type="entry name" value="Probable disease resistance protein At1g63360"/>
    <property type="match status" value="1"/>
</dbReference>
<dbReference type="Gene3D" id="3.40.50.300">
    <property type="entry name" value="P-loop containing nucleotide triphosphate hydrolases"/>
    <property type="match status" value="1"/>
</dbReference>
<keyword evidence="4" id="KW-0963">Cytoplasm</keyword>
<evidence type="ECO:0000256" key="5">
    <source>
        <dbReference type="ARBA" id="ARBA00022614"/>
    </source>
</evidence>
<evidence type="ECO:0000256" key="9">
    <source>
        <dbReference type="ARBA" id="ARBA00022821"/>
    </source>
</evidence>
<dbReference type="GO" id="GO:0051607">
    <property type="term" value="P:defense response to virus"/>
    <property type="evidence" value="ECO:0007669"/>
    <property type="project" value="UniProtKB-ARBA"/>
</dbReference>
<name>A0ABD1I8M8_SALDI</name>
<feature type="domain" description="Disease resistance R13L4/SHOC-2-like LRR" evidence="13">
    <location>
        <begin position="535"/>
        <end position="730"/>
    </location>
</feature>
<accession>A0ABD1I8M8</accession>
<evidence type="ECO:0000259" key="13">
    <source>
        <dbReference type="Pfam" id="PF23598"/>
    </source>
</evidence>
<comment type="function">
    <text evidence="1">Confers resistance to late blight (Phytophthora infestans) races carrying the avirulence gene Avr1. Resistance proteins guard the plant against pathogens that contain an appropriate avirulence protein via an indirect interaction with this avirulence protein. That triggers a defense system including the hypersensitive response, which restricts the pathogen growth.</text>
</comment>
<comment type="caution">
    <text evidence="14">The sequence shown here is derived from an EMBL/GenBank/DDBJ whole genome shotgun (WGS) entry which is preliminary data.</text>
</comment>
<feature type="domain" description="NB-ARC" evidence="11">
    <location>
        <begin position="144"/>
        <end position="319"/>
    </location>
</feature>
<proteinExistence type="inferred from homology"/>
<evidence type="ECO:0000256" key="8">
    <source>
        <dbReference type="ARBA" id="ARBA00022741"/>
    </source>
</evidence>
<dbReference type="GO" id="GO:0009626">
    <property type="term" value="P:plant-type hypersensitive response"/>
    <property type="evidence" value="ECO:0007669"/>
    <property type="project" value="UniProtKB-KW"/>
</dbReference>
<comment type="subcellular location">
    <subcellularLocation>
        <location evidence="2">Cytoplasm</location>
    </subcellularLocation>
</comment>
<dbReference type="PRINTS" id="PR00364">
    <property type="entry name" value="DISEASERSIST"/>
</dbReference>
<dbReference type="PANTHER" id="PTHR23155">
    <property type="entry name" value="DISEASE RESISTANCE PROTEIN RP"/>
    <property type="match status" value="1"/>
</dbReference>
<evidence type="ECO:0000256" key="3">
    <source>
        <dbReference type="ARBA" id="ARBA00008894"/>
    </source>
</evidence>
<evidence type="ECO:0000256" key="1">
    <source>
        <dbReference type="ARBA" id="ARBA00002074"/>
    </source>
</evidence>
<dbReference type="SUPFAM" id="SSF52058">
    <property type="entry name" value="L domain-like"/>
    <property type="match status" value="1"/>
</dbReference>
<dbReference type="InterPro" id="IPR032675">
    <property type="entry name" value="LRR_dom_sf"/>
</dbReference>
<dbReference type="InterPro" id="IPR027417">
    <property type="entry name" value="P-loop_NTPase"/>
</dbReference>
<dbReference type="Gene3D" id="1.20.5.4130">
    <property type="match status" value="1"/>
</dbReference>
<dbReference type="PANTHER" id="PTHR23155:SF1152">
    <property type="entry name" value="AAA+ ATPASE DOMAIN-CONTAINING PROTEIN"/>
    <property type="match status" value="1"/>
</dbReference>
<evidence type="ECO:0000259" key="12">
    <source>
        <dbReference type="Pfam" id="PF23559"/>
    </source>
</evidence>
<keyword evidence="6" id="KW-0381">Hypersensitive response</keyword>
<evidence type="ECO:0000256" key="6">
    <source>
        <dbReference type="ARBA" id="ARBA00022667"/>
    </source>
</evidence>
<comment type="similarity">
    <text evidence="3">Belongs to the disease resistance NB-LRR family.</text>
</comment>
<dbReference type="Gene3D" id="1.10.8.430">
    <property type="entry name" value="Helical domain of apoptotic protease-activating factors"/>
    <property type="match status" value="1"/>
</dbReference>
<reference evidence="14 15" key="1">
    <citation type="submission" date="2024-06" db="EMBL/GenBank/DDBJ databases">
        <title>A chromosome level genome sequence of Diviner's sage (Salvia divinorum).</title>
        <authorList>
            <person name="Ford S.A."/>
            <person name="Ro D.-K."/>
            <person name="Ness R.W."/>
            <person name="Phillips M.A."/>
        </authorList>
    </citation>
    <scope>NUCLEOTIDE SEQUENCE [LARGE SCALE GENOMIC DNA]</scope>
    <source>
        <strain evidence="14">SAF-2024a</strain>
        <tissue evidence="14">Leaf</tissue>
    </source>
</reference>
<evidence type="ECO:0000256" key="10">
    <source>
        <dbReference type="ARBA" id="ARBA00022840"/>
    </source>
</evidence>
<keyword evidence="10" id="KW-0067">ATP-binding</keyword>
<evidence type="ECO:0000256" key="4">
    <source>
        <dbReference type="ARBA" id="ARBA00022490"/>
    </source>
</evidence>
<keyword evidence="8" id="KW-0547">Nucleotide-binding</keyword>
<dbReference type="EMBL" id="JBEAFC010000003">
    <property type="protein sequence ID" value="KAL1563994.1"/>
    <property type="molecule type" value="Genomic_DNA"/>
</dbReference>
<dbReference type="InterPro" id="IPR036388">
    <property type="entry name" value="WH-like_DNA-bd_sf"/>
</dbReference>
<sequence length="858" mass="97921">MAAYSAVVSLEKHLKQLLDSDQFPLPDQKPQLQSFYDTIFNLQKSVETIFPTPKQHRQTAATLATLIRDAVYQAQDVVDSFLAAKSSTFSFPEITQKIDPIAAQAQTLADSIRKEKSLFGGGTDIPPPPRSDLVSRTFRIIGQERDKQLLTDELTNDEHNLQVLPISGMAGIGKTTLARSIYDDRKIMDSFKFRAWVTVSQDYHVGDILARLLNSMESRGQKAGERVYEGSDDQLRVDMHQKLYNNKYLVVIDDMWDIPTWDNVKISLPDNKNGSRIILTTRVASVAETVKSCNFCHKMQTLDEENSWILLCDRAFEGKPCPPHLEKIGRGIADNCQGLPLSLTVIGGLLSQERQTEEYWQTIEEDTNAAAAKGEEAYSEILLLSYNHLPGQLKGCFLYLGAFPEDSDIPLSKLSKLWIAEGFLVITKRQGRLEKVAEEYLVDLTQRNLISVRKVSSSGRIKTCGLHDSLRDLAVKESGTEKFFHSVRRYANAQKLEEVAKTQRRVSVHKNILICLKDVYHSTKLISDARTLIYAGSHHHHPMPLFLTYDLLRVLDAYTVYFIRFPQELAHLIHLRYLSLTYNGKLASTLSKLQNLQVLIVRRQPRIIFVGKSFLPDEFWGMQHLRHLVMTETDLPKIPETPPLFDNLQSLTDINAASCTREVLKRMPNLKKLSMWVEKAGVVSLYLDELEQLEVFKFTVLNPSPSKNVEFESEFYLPPKLRKLSLSGCGLPWEAMGVIANLEDLEVLKLRELAFNGDEWCLDSYVFEKLKFLMIEYLNFKTWDADHEHFPGLEQLYLRHCYELEEIPSDIGFIGPLKLIELVDCGPAAVESAEVIKQEQEVDYEKKDFQVRIFSSYE</sequence>
<keyword evidence="15" id="KW-1185">Reference proteome</keyword>
<evidence type="ECO:0000256" key="2">
    <source>
        <dbReference type="ARBA" id="ARBA00004496"/>
    </source>
</evidence>
<dbReference type="Proteomes" id="UP001567538">
    <property type="component" value="Unassembled WGS sequence"/>
</dbReference>
<keyword evidence="7" id="KW-0677">Repeat</keyword>
<feature type="domain" description="Disease resistance protein winged helix" evidence="12">
    <location>
        <begin position="403"/>
        <end position="474"/>
    </location>
</feature>
<dbReference type="Pfam" id="PF00931">
    <property type="entry name" value="NB-ARC"/>
    <property type="match status" value="1"/>
</dbReference>
<dbReference type="Pfam" id="PF23559">
    <property type="entry name" value="WHD_DRP"/>
    <property type="match status" value="1"/>
</dbReference>
<protein>
    <submittedName>
        <fullName evidence="14">Late blight resistance protein R1A-10</fullName>
    </submittedName>
</protein>
<dbReference type="AlphaFoldDB" id="A0ABD1I8M8"/>
<dbReference type="FunFam" id="3.40.50.300:FF:001091">
    <property type="entry name" value="Probable disease resistance protein At1g61300"/>
    <property type="match status" value="1"/>
</dbReference>
<dbReference type="Gene3D" id="3.80.10.10">
    <property type="entry name" value="Ribonuclease Inhibitor"/>
    <property type="match status" value="1"/>
</dbReference>
<evidence type="ECO:0000313" key="15">
    <source>
        <dbReference type="Proteomes" id="UP001567538"/>
    </source>
</evidence>
<organism evidence="14 15">
    <name type="scientific">Salvia divinorum</name>
    <name type="common">Maria pastora</name>
    <name type="synonym">Diviner's sage</name>
    <dbReference type="NCBI Taxonomy" id="28513"/>
    <lineage>
        <taxon>Eukaryota</taxon>
        <taxon>Viridiplantae</taxon>
        <taxon>Streptophyta</taxon>
        <taxon>Embryophyta</taxon>
        <taxon>Tracheophyta</taxon>
        <taxon>Spermatophyta</taxon>
        <taxon>Magnoliopsida</taxon>
        <taxon>eudicotyledons</taxon>
        <taxon>Gunneridae</taxon>
        <taxon>Pentapetalae</taxon>
        <taxon>asterids</taxon>
        <taxon>lamiids</taxon>
        <taxon>Lamiales</taxon>
        <taxon>Lamiaceae</taxon>
        <taxon>Nepetoideae</taxon>
        <taxon>Mentheae</taxon>
        <taxon>Salviinae</taxon>
        <taxon>Salvia</taxon>
        <taxon>Salvia subgen. Calosphace</taxon>
    </lineage>
</organism>